<feature type="transmembrane region" description="Helical" evidence="8">
    <location>
        <begin position="170"/>
        <end position="188"/>
    </location>
</feature>
<dbReference type="InterPro" id="IPR011701">
    <property type="entry name" value="MFS"/>
</dbReference>
<dbReference type="GO" id="GO:0005886">
    <property type="term" value="C:plasma membrane"/>
    <property type="evidence" value="ECO:0007669"/>
    <property type="project" value="TreeGrafter"/>
</dbReference>
<dbReference type="SUPFAM" id="SSF103473">
    <property type="entry name" value="MFS general substrate transporter"/>
    <property type="match status" value="2"/>
</dbReference>
<feature type="transmembrane region" description="Helical" evidence="8">
    <location>
        <begin position="446"/>
        <end position="466"/>
    </location>
</feature>
<feature type="transmembrane region" description="Helical" evidence="8">
    <location>
        <begin position="109"/>
        <end position="129"/>
    </location>
</feature>
<dbReference type="FunFam" id="1.20.1250.20:FF:000284">
    <property type="entry name" value="Siderophore iron transporter mirB"/>
    <property type="match status" value="1"/>
</dbReference>
<evidence type="ECO:0008006" key="11">
    <source>
        <dbReference type="Google" id="ProtNLM"/>
    </source>
</evidence>
<evidence type="ECO:0000313" key="9">
    <source>
        <dbReference type="EMBL" id="RDW70703.1"/>
    </source>
</evidence>
<gene>
    <name evidence="9" type="ORF">DSM5745_08214</name>
</gene>
<keyword evidence="5 8" id="KW-1133">Transmembrane helix</keyword>
<organism evidence="9 10">
    <name type="scientific">Aspergillus mulundensis</name>
    <dbReference type="NCBI Taxonomy" id="1810919"/>
    <lineage>
        <taxon>Eukaryota</taxon>
        <taxon>Fungi</taxon>
        <taxon>Dikarya</taxon>
        <taxon>Ascomycota</taxon>
        <taxon>Pezizomycotina</taxon>
        <taxon>Eurotiomycetes</taxon>
        <taxon>Eurotiomycetidae</taxon>
        <taxon>Eurotiales</taxon>
        <taxon>Aspergillaceae</taxon>
        <taxon>Aspergillus</taxon>
        <taxon>Aspergillus subgen. Nidulantes</taxon>
    </lineage>
</organism>
<feature type="compositionally biased region" description="Basic and acidic residues" evidence="7">
    <location>
        <begin position="8"/>
        <end position="25"/>
    </location>
</feature>
<evidence type="ECO:0000256" key="3">
    <source>
        <dbReference type="ARBA" id="ARBA00022448"/>
    </source>
</evidence>
<feature type="transmembrane region" description="Helical" evidence="8">
    <location>
        <begin position="422"/>
        <end position="440"/>
    </location>
</feature>
<evidence type="ECO:0000256" key="2">
    <source>
        <dbReference type="ARBA" id="ARBA00008335"/>
    </source>
</evidence>
<feature type="transmembrane region" description="Helical" evidence="8">
    <location>
        <begin position="74"/>
        <end position="97"/>
    </location>
</feature>
<dbReference type="RefSeq" id="XP_026601234.1">
    <property type="nucleotide sequence ID" value="XM_026750230.1"/>
</dbReference>
<comment type="similarity">
    <text evidence="2">Belongs to the major facilitator superfamily.</text>
</comment>
<evidence type="ECO:0000256" key="7">
    <source>
        <dbReference type="SAM" id="MobiDB-lite"/>
    </source>
</evidence>
<dbReference type="InterPro" id="IPR036259">
    <property type="entry name" value="MFS_trans_sf"/>
</dbReference>
<keyword evidence="10" id="KW-1185">Reference proteome</keyword>
<dbReference type="EMBL" id="PVWQ01000010">
    <property type="protein sequence ID" value="RDW70703.1"/>
    <property type="molecule type" value="Genomic_DNA"/>
</dbReference>
<dbReference type="PANTHER" id="PTHR23501:SF3">
    <property type="entry name" value="MAJOR FACILITATOR SUPERFAMILY (MFS) PROFILE DOMAIN-CONTAINING PROTEIN"/>
    <property type="match status" value="1"/>
</dbReference>
<reference evidence="9 10" key="1">
    <citation type="journal article" date="2018" name="IMA Fungus">
        <title>IMA Genome-F 9: Draft genome sequence of Annulohypoxylon stygium, Aspergillus mulundensis, Berkeleyomyces basicola (syn. Thielaviopsis basicola), Ceratocystis smalleyi, two Cercospora beticola strains, Coleophoma cylindrospora, Fusarium fracticaudum, Phialophora cf. hyalina, and Morchella septimelata.</title>
        <authorList>
            <person name="Wingfield B.D."/>
            <person name="Bills G.F."/>
            <person name="Dong Y."/>
            <person name="Huang W."/>
            <person name="Nel W.J."/>
            <person name="Swalarsk-Parry B.S."/>
            <person name="Vaghefi N."/>
            <person name="Wilken P.M."/>
            <person name="An Z."/>
            <person name="de Beer Z.W."/>
            <person name="De Vos L."/>
            <person name="Chen L."/>
            <person name="Duong T.A."/>
            <person name="Gao Y."/>
            <person name="Hammerbacher A."/>
            <person name="Kikkert J.R."/>
            <person name="Li Y."/>
            <person name="Li H."/>
            <person name="Li K."/>
            <person name="Li Q."/>
            <person name="Liu X."/>
            <person name="Ma X."/>
            <person name="Naidoo K."/>
            <person name="Pethybridge S.J."/>
            <person name="Sun J."/>
            <person name="Steenkamp E.T."/>
            <person name="van der Nest M.A."/>
            <person name="van Wyk S."/>
            <person name="Wingfield M.J."/>
            <person name="Xiong C."/>
            <person name="Yue Q."/>
            <person name="Zhang X."/>
        </authorList>
    </citation>
    <scope>NUCLEOTIDE SEQUENCE [LARGE SCALE GENOMIC DNA]</scope>
    <source>
        <strain evidence="9 10">DSM 5745</strain>
    </source>
</reference>
<comment type="caution">
    <text evidence="9">The sequence shown here is derived from an EMBL/GenBank/DDBJ whole genome shotgun (WGS) entry which is preliminary data.</text>
</comment>
<evidence type="ECO:0000256" key="8">
    <source>
        <dbReference type="SAM" id="Phobius"/>
    </source>
</evidence>
<protein>
    <recommendedName>
        <fullName evidence="11">Siderophore iron transporter</fullName>
    </recommendedName>
</protein>
<feature type="transmembrane region" description="Helical" evidence="8">
    <location>
        <begin position="353"/>
        <end position="370"/>
    </location>
</feature>
<feature type="region of interest" description="Disordered" evidence="7">
    <location>
        <begin position="1"/>
        <end position="25"/>
    </location>
</feature>
<comment type="subcellular location">
    <subcellularLocation>
        <location evidence="1">Membrane</location>
        <topology evidence="1">Multi-pass membrane protein</topology>
    </subcellularLocation>
</comment>
<sequence>MRFRLPHKRDELPVDADSQRPTDNEAITEKEAGALPTEINAKEEIQGDIVNADFQHGVQAAQAMTQVWSFSHIVAAYILIWIIHFIMAFASGMISNLTPFVTSSFAEHSLTATTSIISSLAAGLVKLPYAKLMDIWGRPQSFAVMVGSMTLGMIMMAACNNVETYCAAQVFYQIGYTGLDFTMTIFIADTSKLKNRAFWIAFVASPYIATVWAYGPASQSALNTIGFRWGFGVWAIVIPVVSAPLFFLFYYNQLKAEKMGLVPKHESNRTTLQSIVHYVNEFDLIGIFIFALGMALFLLAFNLYTKQADEWRSPLIICFLIFGGLLIIAFILYEKYLAPVTFIPWELLKDRTVIFTFTMAGSLYIAWYIWDNYFYSMLLVVYNQDVTKASYISNIYTVGSSFWSIVMGIVIRYNGRLKWQALYFGVPVTILGVALMIHFRHAGVDIGYIVMCQIFIAFGGGTLVICEQMTVMAVSRQQDIPAILAAESMFINIGSAVGSSIAAAMWTGIFPAKLKENLPADAQSNLATIYGDVTAQYGYPVGSPERVAINLSYSQTQRLMLITATCLYSITLVSVMLWKDVNVKNIHQVKGRVF</sequence>
<accession>A0A3D8R9G6</accession>
<dbReference type="PANTHER" id="PTHR23501">
    <property type="entry name" value="MAJOR FACILITATOR SUPERFAMILY"/>
    <property type="match status" value="1"/>
</dbReference>
<evidence type="ECO:0000256" key="6">
    <source>
        <dbReference type="ARBA" id="ARBA00023136"/>
    </source>
</evidence>
<proteinExistence type="inferred from homology"/>
<keyword evidence="4 8" id="KW-0812">Transmembrane</keyword>
<dbReference type="Gene3D" id="1.20.1250.20">
    <property type="entry name" value="MFS general substrate transporter like domains"/>
    <property type="match status" value="2"/>
</dbReference>
<keyword evidence="3" id="KW-0813">Transport</keyword>
<evidence type="ECO:0000256" key="5">
    <source>
        <dbReference type="ARBA" id="ARBA00022989"/>
    </source>
</evidence>
<feature type="transmembrane region" description="Helical" evidence="8">
    <location>
        <begin position="311"/>
        <end position="333"/>
    </location>
</feature>
<evidence type="ECO:0000256" key="4">
    <source>
        <dbReference type="ARBA" id="ARBA00022692"/>
    </source>
</evidence>
<evidence type="ECO:0000256" key="1">
    <source>
        <dbReference type="ARBA" id="ARBA00004141"/>
    </source>
</evidence>
<dbReference type="GO" id="GO:0022857">
    <property type="term" value="F:transmembrane transporter activity"/>
    <property type="evidence" value="ECO:0007669"/>
    <property type="project" value="InterPro"/>
</dbReference>
<keyword evidence="6 8" id="KW-0472">Membrane</keyword>
<dbReference type="OrthoDB" id="4078873at2759"/>
<name>A0A3D8R9G6_9EURO</name>
<feature type="transmembrane region" description="Helical" evidence="8">
    <location>
        <begin position="559"/>
        <end position="578"/>
    </location>
</feature>
<feature type="transmembrane region" description="Helical" evidence="8">
    <location>
        <begin position="227"/>
        <end position="251"/>
    </location>
</feature>
<feature type="transmembrane region" description="Helical" evidence="8">
    <location>
        <begin position="197"/>
        <end position="215"/>
    </location>
</feature>
<feature type="transmembrane region" description="Helical" evidence="8">
    <location>
        <begin position="284"/>
        <end position="305"/>
    </location>
</feature>
<feature type="transmembrane region" description="Helical" evidence="8">
    <location>
        <begin position="141"/>
        <end position="158"/>
    </location>
</feature>
<feature type="transmembrane region" description="Helical" evidence="8">
    <location>
        <begin position="390"/>
        <end position="410"/>
    </location>
</feature>
<dbReference type="GeneID" id="38118584"/>
<dbReference type="Pfam" id="PF07690">
    <property type="entry name" value="MFS_1"/>
    <property type="match status" value="1"/>
</dbReference>
<dbReference type="Proteomes" id="UP000256690">
    <property type="component" value="Unassembled WGS sequence"/>
</dbReference>
<dbReference type="AlphaFoldDB" id="A0A3D8R9G6"/>
<evidence type="ECO:0000313" key="10">
    <source>
        <dbReference type="Proteomes" id="UP000256690"/>
    </source>
</evidence>